<evidence type="ECO:0000256" key="8">
    <source>
        <dbReference type="ARBA" id="ARBA00022982"/>
    </source>
</evidence>
<feature type="transmembrane region" description="Helical" evidence="12">
    <location>
        <begin position="405"/>
        <end position="425"/>
    </location>
</feature>
<feature type="transmembrane region" description="Helical" evidence="12">
    <location>
        <begin position="55"/>
        <end position="76"/>
    </location>
</feature>
<evidence type="ECO:0000313" key="13">
    <source>
        <dbReference type="EMBL" id="MBC2769755.1"/>
    </source>
</evidence>
<evidence type="ECO:0000256" key="5">
    <source>
        <dbReference type="ARBA" id="ARBA00022617"/>
    </source>
</evidence>
<evidence type="ECO:0000256" key="10">
    <source>
        <dbReference type="ARBA" id="ARBA00023004"/>
    </source>
</evidence>
<protein>
    <submittedName>
        <fullName evidence="13">Cytochrome ubiquinol oxidase subunit I</fullName>
    </submittedName>
</protein>
<keyword evidence="4" id="KW-1003">Cell membrane</keyword>
<gene>
    <name evidence="13" type="ORF">GTU67_07490</name>
</gene>
<dbReference type="GO" id="GO:0005886">
    <property type="term" value="C:plasma membrane"/>
    <property type="evidence" value="ECO:0007669"/>
    <property type="project" value="UniProtKB-SubCell"/>
</dbReference>
<dbReference type="PANTHER" id="PTHR30365:SF14">
    <property type="entry name" value="CYTOCHROME BD MENAQUINOL OXIDASE SUBUNIT I-RELATED"/>
    <property type="match status" value="1"/>
</dbReference>
<proteinExistence type="inferred from homology"/>
<organism evidence="13 14">
    <name type="scientific">Pusillimonas minor</name>
    <dbReference type="NCBI Taxonomy" id="2697024"/>
    <lineage>
        <taxon>Bacteria</taxon>
        <taxon>Pseudomonadati</taxon>
        <taxon>Pseudomonadota</taxon>
        <taxon>Betaproteobacteria</taxon>
        <taxon>Burkholderiales</taxon>
        <taxon>Alcaligenaceae</taxon>
        <taxon>Pusillimonas</taxon>
    </lineage>
</organism>
<dbReference type="EMBL" id="JACJUU010000004">
    <property type="protein sequence ID" value="MBC2769755.1"/>
    <property type="molecule type" value="Genomic_DNA"/>
</dbReference>
<evidence type="ECO:0000256" key="6">
    <source>
        <dbReference type="ARBA" id="ARBA00022692"/>
    </source>
</evidence>
<evidence type="ECO:0000256" key="9">
    <source>
        <dbReference type="ARBA" id="ARBA00022989"/>
    </source>
</evidence>
<evidence type="ECO:0000256" key="4">
    <source>
        <dbReference type="ARBA" id="ARBA00022475"/>
    </source>
</evidence>
<dbReference type="GO" id="GO:0046872">
    <property type="term" value="F:metal ion binding"/>
    <property type="evidence" value="ECO:0007669"/>
    <property type="project" value="UniProtKB-KW"/>
</dbReference>
<feature type="transmembrane region" description="Helical" evidence="12">
    <location>
        <begin position="96"/>
        <end position="117"/>
    </location>
</feature>
<evidence type="ECO:0000256" key="12">
    <source>
        <dbReference type="SAM" id="Phobius"/>
    </source>
</evidence>
<reference evidence="13 14" key="1">
    <citation type="submission" date="2020-08" db="EMBL/GenBank/DDBJ databases">
        <title>Paraeoetvoesia sp. YC-7-48 draft genome sequence.</title>
        <authorList>
            <person name="Yao L."/>
        </authorList>
    </citation>
    <scope>NUCLEOTIDE SEQUENCE [LARGE SCALE GENOMIC DNA]</scope>
    <source>
        <strain evidence="14">YC-7-48</strain>
    </source>
</reference>
<feature type="transmembrane region" description="Helical" evidence="12">
    <location>
        <begin position="12"/>
        <end position="35"/>
    </location>
</feature>
<dbReference type="Proteomes" id="UP000545386">
    <property type="component" value="Unassembled WGS sequence"/>
</dbReference>
<dbReference type="GO" id="GO:0070069">
    <property type="term" value="C:cytochrome complex"/>
    <property type="evidence" value="ECO:0007669"/>
    <property type="project" value="InterPro"/>
</dbReference>
<keyword evidence="14" id="KW-1185">Reference proteome</keyword>
<dbReference type="GO" id="GO:0009055">
    <property type="term" value="F:electron transfer activity"/>
    <property type="evidence" value="ECO:0007669"/>
    <property type="project" value="InterPro"/>
</dbReference>
<accession>A0A842HSD3</accession>
<evidence type="ECO:0000256" key="1">
    <source>
        <dbReference type="ARBA" id="ARBA00004651"/>
    </source>
</evidence>
<dbReference type="RefSeq" id="WP_185779472.1">
    <property type="nucleotide sequence ID" value="NZ_JACJUU010000004.1"/>
</dbReference>
<keyword evidence="7" id="KW-0479">Metal-binding</keyword>
<keyword evidence="6 12" id="KW-0812">Transmembrane</keyword>
<dbReference type="AlphaFoldDB" id="A0A842HSD3"/>
<keyword evidence="8" id="KW-0249">Electron transport</keyword>
<evidence type="ECO:0000256" key="2">
    <source>
        <dbReference type="ARBA" id="ARBA00009819"/>
    </source>
</evidence>
<feature type="transmembrane region" description="Helical" evidence="12">
    <location>
        <begin position="218"/>
        <end position="240"/>
    </location>
</feature>
<keyword evidence="3" id="KW-0813">Transport</keyword>
<feature type="transmembrane region" description="Helical" evidence="12">
    <location>
        <begin position="320"/>
        <end position="343"/>
    </location>
</feature>
<comment type="caution">
    <text evidence="13">The sequence shown here is derived from an EMBL/GenBank/DDBJ whole genome shotgun (WGS) entry which is preliminary data.</text>
</comment>
<dbReference type="Pfam" id="PF01654">
    <property type="entry name" value="Cyt_bd_oxida_I"/>
    <property type="match status" value="1"/>
</dbReference>
<evidence type="ECO:0000313" key="14">
    <source>
        <dbReference type="Proteomes" id="UP000545386"/>
    </source>
</evidence>
<sequence>MTNSPLWLSQLQFFFSLGFLGLFLLTQVGLAWVLVFFKLRARGGVQSRYVAAYRFWVRVFALTAILVMAAGVPVLVQLGSVWPGLMSKIGNVAGPLMAAVIITTFVFKSCFLGAMLFGQRRMSDALHTLMVVLVAIGLTLALAWAMVLMSWMQSPAGADLADGQYRVVDWYALVFNPFFLCFLGLALVISALVAGFLMMGVTARHSLHHTVDDTDRSVFQTGLGLAAAGSVLLFVLLAVYGVQVAATQPAKAAATAAYWVSGSAPDLPLLAWPSESGARNLFSVELPDLARPWLGVDEIGVSLGLDKFAGMHAPVALTFWSWRLLVLLAGGVFFFSWLTLLYVRRHAFELTALPQGWRRGLSACRYVGWALLGLLMVHVWLGQAPFAVYGTVTLAEVAVSESTDILFATTLAYGVVYVLLLAGFIQLLNYSVRYGVVPVARRRGRA</sequence>
<evidence type="ECO:0000256" key="7">
    <source>
        <dbReference type="ARBA" id="ARBA00022723"/>
    </source>
</evidence>
<dbReference type="PANTHER" id="PTHR30365">
    <property type="entry name" value="CYTOCHROME D UBIQUINOL OXIDASE"/>
    <property type="match status" value="1"/>
</dbReference>
<evidence type="ECO:0000256" key="3">
    <source>
        <dbReference type="ARBA" id="ARBA00022448"/>
    </source>
</evidence>
<comment type="subcellular location">
    <subcellularLocation>
        <location evidence="1">Cell membrane</location>
        <topology evidence="1">Multi-pass membrane protein</topology>
    </subcellularLocation>
</comment>
<dbReference type="GO" id="GO:0020037">
    <property type="term" value="F:heme binding"/>
    <property type="evidence" value="ECO:0007669"/>
    <property type="project" value="TreeGrafter"/>
</dbReference>
<feature type="transmembrane region" description="Helical" evidence="12">
    <location>
        <begin position="363"/>
        <end position="381"/>
    </location>
</feature>
<keyword evidence="9 12" id="KW-1133">Transmembrane helix</keyword>
<dbReference type="InterPro" id="IPR002585">
    <property type="entry name" value="Cyt-d_ubiquinol_oxidase_su_1"/>
</dbReference>
<keyword evidence="5" id="KW-0349">Heme</keyword>
<evidence type="ECO:0000256" key="11">
    <source>
        <dbReference type="ARBA" id="ARBA00023136"/>
    </source>
</evidence>
<keyword evidence="10" id="KW-0408">Iron</keyword>
<dbReference type="GO" id="GO:0016682">
    <property type="term" value="F:oxidoreductase activity, acting on diphenols and related substances as donors, oxygen as acceptor"/>
    <property type="evidence" value="ECO:0007669"/>
    <property type="project" value="TreeGrafter"/>
</dbReference>
<keyword evidence="11 12" id="KW-0472">Membrane</keyword>
<feature type="transmembrane region" description="Helical" evidence="12">
    <location>
        <begin position="171"/>
        <end position="197"/>
    </location>
</feature>
<dbReference type="GO" id="GO:0019646">
    <property type="term" value="P:aerobic electron transport chain"/>
    <property type="evidence" value="ECO:0007669"/>
    <property type="project" value="InterPro"/>
</dbReference>
<comment type="similarity">
    <text evidence="2">Belongs to the cytochrome ubiquinol oxidase subunit 1 family.</text>
</comment>
<name>A0A842HSD3_9BURK</name>
<feature type="transmembrane region" description="Helical" evidence="12">
    <location>
        <begin position="129"/>
        <end position="151"/>
    </location>
</feature>